<evidence type="ECO:0000256" key="2">
    <source>
        <dbReference type="ARBA" id="ARBA00022630"/>
    </source>
</evidence>
<feature type="domain" description="Amine oxidase" evidence="4">
    <location>
        <begin position="45"/>
        <end position="491"/>
    </location>
</feature>
<dbReference type="Proteomes" id="UP000829720">
    <property type="component" value="Unassembled WGS sequence"/>
</dbReference>
<dbReference type="InterPro" id="IPR002937">
    <property type="entry name" value="Amino_oxidase"/>
</dbReference>
<gene>
    <name evidence="5" type="ORF">AGOR_G00149070</name>
</gene>
<evidence type="ECO:0000313" key="5">
    <source>
        <dbReference type="EMBL" id="KAI1891958.1"/>
    </source>
</evidence>
<keyword evidence="3" id="KW-0274">FAD</keyword>
<dbReference type="GO" id="GO:0046208">
    <property type="term" value="P:spermine catabolic process"/>
    <property type="evidence" value="ECO:0007669"/>
    <property type="project" value="TreeGrafter"/>
</dbReference>
<comment type="cofactor">
    <cofactor evidence="1">
        <name>FAD</name>
        <dbReference type="ChEBI" id="CHEBI:57692"/>
    </cofactor>
</comment>
<evidence type="ECO:0000259" key="4">
    <source>
        <dbReference type="Pfam" id="PF01593"/>
    </source>
</evidence>
<dbReference type="Gene3D" id="3.90.660.10">
    <property type="match status" value="1"/>
</dbReference>
<comment type="caution">
    <text evidence="5">The sequence shown here is derived from an EMBL/GenBank/DDBJ whole genome shotgun (WGS) entry which is preliminary data.</text>
</comment>
<evidence type="ECO:0000313" key="6">
    <source>
        <dbReference type="Proteomes" id="UP000829720"/>
    </source>
</evidence>
<dbReference type="SUPFAM" id="SSF51905">
    <property type="entry name" value="FAD/NAD(P)-binding domain"/>
    <property type="match status" value="1"/>
</dbReference>
<organism evidence="5 6">
    <name type="scientific">Albula goreensis</name>
    <dbReference type="NCBI Taxonomy" id="1534307"/>
    <lineage>
        <taxon>Eukaryota</taxon>
        <taxon>Metazoa</taxon>
        <taxon>Chordata</taxon>
        <taxon>Craniata</taxon>
        <taxon>Vertebrata</taxon>
        <taxon>Euteleostomi</taxon>
        <taxon>Actinopterygii</taxon>
        <taxon>Neopterygii</taxon>
        <taxon>Teleostei</taxon>
        <taxon>Albuliformes</taxon>
        <taxon>Albulidae</taxon>
        <taxon>Albula</taxon>
    </lineage>
</organism>
<dbReference type="AlphaFoldDB" id="A0A8T3DAS2"/>
<dbReference type="PANTHER" id="PTHR10742">
    <property type="entry name" value="FLAVIN MONOAMINE OXIDASE"/>
    <property type="match status" value="1"/>
</dbReference>
<dbReference type="PANTHER" id="PTHR10742:SF364">
    <property type="entry name" value="AMINE OXIDASE"/>
    <property type="match status" value="1"/>
</dbReference>
<dbReference type="InterPro" id="IPR050281">
    <property type="entry name" value="Flavin_monoamine_oxidase"/>
</dbReference>
<evidence type="ECO:0000256" key="1">
    <source>
        <dbReference type="ARBA" id="ARBA00001974"/>
    </source>
</evidence>
<proteinExistence type="predicted"/>
<dbReference type="InterPro" id="IPR036188">
    <property type="entry name" value="FAD/NAD-bd_sf"/>
</dbReference>
<dbReference type="EMBL" id="JAERUA010000013">
    <property type="protein sequence ID" value="KAI1891958.1"/>
    <property type="molecule type" value="Genomic_DNA"/>
</dbReference>
<keyword evidence="6" id="KW-1185">Reference proteome</keyword>
<keyword evidence="2" id="KW-0285">Flavoprotein</keyword>
<accession>A0A8T3DAS2</accession>
<reference evidence="5" key="1">
    <citation type="submission" date="2021-01" db="EMBL/GenBank/DDBJ databases">
        <authorList>
            <person name="Zahm M."/>
            <person name="Roques C."/>
            <person name="Cabau C."/>
            <person name="Klopp C."/>
            <person name="Donnadieu C."/>
            <person name="Jouanno E."/>
            <person name="Lampietro C."/>
            <person name="Louis A."/>
            <person name="Herpin A."/>
            <person name="Echchiki A."/>
            <person name="Berthelot C."/>
            <person name="Parey E."/>
            <person name="Roest-Crollius H."/>
            <person name="Braasch I."/>
            <person name="Postlethwait J."/>
            <person name="Bobe J."/>
            <person name="Montfort J."/>
            <person name="Bouchez O."/>
            <person name="Begum T."/>
            <person name="Mejri S."/>
            <person name="Adams A."/>
            <person name="Chen W.-J."/>
            <person name="Guiguen Y."/>
        </authorList>
    </citation>
    <scope>NUCLEOTIDE SEQUENCE</scope>
    <source>
        <tissue evidence="5">Blood</tissue>
    </source>
</reference>
<dbReference type="Gene3D" id="3.50.50.60">
    <property type="entry name" value="FAD/NAD(P)-binding domain"/>
    <property type="match status" value="1"/>
</dbReference>
<dbReference type="Pfam" id="PF01593">
    <property type="entry name" value="Amino_oxidase"/>
    <property type="match status" value="1"/>
</dbReference>
<sequence length="522" mass="57925">MFTVYPERRKYQVSGTQTVLKISSSETMVSMMKSDPKILVVGAGIAGIAAATKLREFGFSDVTLLEATGQTGGRIAKSHLGKSWIDTGAQIIHGATDKNPVYCLCKTHGFLDEVTKEEGSWAIFNNKGNKVDPEFAEQVYEAGQTIMRQMSYDNIKKSIGAHFAEKTQELLSAHEESPNVEQARGILSMVGKDFLIDIGATDLNDVSQASWKYMPKDIGEDLNIGGNMFRLVEKLLEDFPKECVVLNKAVSRIEWDRDDTQYPVRVVLGSEKMEADHVVVTMSLGCLKAGATTLFSPQLPQDKVQVINDLQFGTITKIFLEYEEAFWESSVSEISLVWEDESCEHIFTERNNWLKYLHDFTVMRPQEKFGNVLIGWCAGDVAKLVEEMSEEKLSAAVTDHLRTFTGNSSLPAPKTVLVTKWQSNPYTMGSYSFIPVGIDAEVMDTLAQPLSSGRDTGPELQVLFAGEGTIKSMYSTVQGALLSGQREANRLAQHYKKTQLPNPTCSITPQDPSPQQMVTHIM</sequence>
<dbReference type="OrthoDB" id="2019015at2759"/>
<evidence type="ECO:0000256" key="3">
    <source>
        <dbReference type="ARBA" id="ARBA00022827"/>
    </source>
</evidence>
<protein>
    <recommendedName>
        <fullName evidence="4">Amine oxidase domain-containing protein</fullName>
    </recommendedName>
</protein>
<dbReference type="GO" id="GO:0046592">
    <property type="term" value="F:polyamine oxidase activity"/>
    <property type="evidence" value="ECO:0007669"/>
    <property type="project" value="TreeGrafter"/>
</dbReference>
<dbReference type="SUPFAM" id="SSF54373">
    <property type="entry name" value="FAD-linked reductases, C-terminal domain"/>
    <property type="match status" value="1"/>
</dbReference>
<name>A0A8T3DAS2_9TELE</name>